<dbReference type="PATRIC" id="fig|1121307.3.peg.1184"/>
<reference evidence="5 6" key="1">
    <citation type="submission" date="2015-06" db="EMBL/GenBank/DDBJ databases">
        <title>Draft genome sequence of the purine-degrading Clostridium cylindrosporum HC-1 (DSM 605).</title>
        <authorList>
            <person name="Poehlein A."/>
            <person name="Schiel-Bengelsdorf B."/>
            <person name="Bengelsdorf F."/>
            <person name="Daniel R."/>
            <person name="Duerre P."/>
        </authorList>
    </citation>
    <scope>NUCLEOTIDE SEQUENCE [LARGE SCALE GENOMIC DNA]</scope>
    <source>
        <strain evidence="5 6">DSM 605</strain>
    </source>
</reference>
<evidence type="ECO:0000313" key="6">
    <source>
        <dbReference type="Proteomes" id="UP000036756"/>
    </source>
</evidence>
<dbReference type="Proteomes" id="UP000036756">
    <property type="component" value="Unassembled WGS sequence"/>
</dbReference>
<dbReference type="InterPro" id="IPR010998">
    <property type="entry name" value="Integrase_recombinase_N"/>
</dbReference>
<dbReference type="Gene3D" id="1.10.443.10">
    <property type="entry name" value="Intergrase catalytic core"/>
    <property type="match status" value="1"/>
</dbReference>
<evidence type="ECO:0000256" key="1">
    <source>
        <dbReference type="ARBA" id="ARBA00008857"/>
    </source>
</evidence>
<dbReference type="PANTHER" id="PTHR30349:SF64">
    <property type="entry name" value="PROPHAGE INTEGRASE INTD-RELATED"/>
    <property type="match status" value="1"/>
</dbReference>
<organism evidence="5 6">
    <name type="scientific">Clostridium cylindrosporum DSM 605</name>
    <dbReference type="NCBI Taxonomy" id="1121307"/>
    <lineage>
        <taxon>Bacteria</taxon>
        <taxon>Bacillati</taxon>
        <taxon>Bacillota</taxon>
        <taxon>Clostridia</taxon>
        <taxon>Eubacteriales</taxon>
        <taxon>Clostridiaceae</taxon>
        <taxon>Clostridium</taxon>
    </lineage>
</organism>
<name>A0A0J8G1D7_CLOCY</name>
<evidence type="ECO:0000259" key="4">
    <source>
        <dbReference type="PROSITE" id="PS51898"/>
    </source>
</evidence>
<dbReference type="InterPro" id="IPR011010">
    <property type="entry name" value="DNA_brk_join_enz"/>
</dbReference>
<dbReference type="STRING" id="1121307.CLCY_2c03280"/>
<keyword evidence="3" id="KW-0233">DNA recombination</keyword>
<gene>
    <name evidence="5" type="ORF">CLCY_2c03280</name>
</gene>
<sequence length="238" mass="27490">MLSMALKHAVGWQMLNYNPASAVKPPRPEHIEMNIWDSDTINEVLKELKESNSNLYIPILIGVTTGMRQGEIAALRWRNIDFTNGFISVTHNFQKIDNSNNYALTSPKTNKSNRSIAMMDLTIKELKAHKKKQNELIMLNRDFYNNQDFVCAFEDGSPFKPVYIGELFRKFIRRSNYPKIRFHDLRHSHATLLLKQGVNPKIVSERLGHANISITLDTYSHVLPNMQKEAISKLNEMF</sequence>
<feature type="domain" description="Tyr recombinase" evidence="4">
    <location>
        <begin position="31"/>
        <end position="232"/>
    </location>
</feature>
<dbReference type="InterPro" id="IPR050090">
    <property type="entry name" value="Tyrosine_recombinase_XerCD"/>
</dbReference>
<keyword evidence="6" id="KW-1185">Reference proteome</keyword>
<dbReference type="CDD" id="cd01189">
    <property type="entry name" value="INT_ICEBs1_C_like"/>
    <property type="match status" value="1"/>
</dbReference>
<dbReference type="SUPFAM" id="SSF56349">
    <property type="entry name" value="DNA breaking-rejoining enzymes"/>
    <property type="match status" value="1"/>
</dbReference>
<dbReference type="InterPro" id="IPR002104">
    <property type="entry name" value="Integrase_catalytic"/>
</dbReference>
<evidence type="ECO:0000256" key="2">
    <source>
        <dbReference type="ARBA" id="ARBA00023125"/>
    </source>
</evidence>
<dbReference type="PANTHER" id="PTHR30349">
    <property type="entry name" value="PHAGE INTEGRASE-RELATED"/>
    <property type="match status" value="1"/>
</dbReference>
<dbReference type="InterPro" id="IPR013762">
    <property type="entry name" value="Integrase-like_cat_sf"/>
</dbReference>
<protein>
    <submittedName>
        <fullName evidence="5">Phage integrase family</fullName>
    </submittedName>
</protein>
<dbReference type="Pfam" id="PF00589">
    <property type="entry name" value="Phage_integrase"/>
    <property type="match status" value="1"/>
</dbReference>
<accession>A0A0J8G1D7</accession>
<keyword evidence="2" id="KW-0238">DNA-binding</keyword>
<dbReference type="GO" id="GO:0006310">
    <property type="term" value="P:DNA recombination"/>
    <property type="evidence" value="ECO:0007669"/>
    <property type="project" value="UniProtKB-KW"/>
</dbReference>
<evidence type="ECO:0000256" key="3">
    <source>
        <dbReference type="ARBA" id="ARBA00023172"/>
    </source>
</evidence>
<dbReference type="EMBL" id="LFVU01000027">
    <property type="protein sequence ID" value="KMT21566.1"/>
    <property type="molecule type" value="Genomic_DNA"/>
</dbReference>
<comment type="caution">
    <text evidence="5">The sequence shown here is derived from an EMBL/GenBank/DDBJ whole genome shotgun (WGS) entry which is preliminary data.</text>
</comment>
<comment type="similarity">
    <text evidence="1">Belongs to the 'phage' integrase family.</text>
</comment>
<evidence type="ECO:0000313" key="5">
    <source>
        <dbReference type="EMBL" id="KMT21566.1"/>
    </source>
</evidence>
<dbReference type="GO" id="GO:0015074">
    <property type="term" value="P:DNA integration"/>
    <property type="evidence" value="ECO:0007669"/>
    <property type="project" value="InterPro"/>
</dbReference>
<dbReference type="GO" id="GO:0003677">
    <property type="term" value="F:DNA binding"/>
    <property type="evidence" value="ECO:0007669"/>
    <property type="project" value="UniProtKB-KW"/>
</dbReference>
<dbReference type="AlphaFoldDB" id="A0A0J8G1D7"/>
<dbReference type="Gene3D" id="1.10.150.130">
    <property type="match status" value="1"/>
</dbReference>
<proteinExistence type="inferred from homology"/>
<dbReference type="PROSITE" id="PS51898">
    <property type="entry name" value="TYR_RECOMBINASE"/>
    <property type="match status" value="1"/>
</dbReference>